<feature type="compositionally biased region" description="Basic residues" evidence="6">
    <location>
        <begin position="91"/>
        <end position="101"/>
    </location>
</feature>
<dbReference type="Proteomes" id="UP001634007">
    <property type="component" value="Unassembled WGS sequence"/>
</dbReference>
<feature type="compositionally biased region" description="Pro residues" evidence="6">
    <location>
        <begin position="240"/>
        <end position="250"/>
    </location>
</feature>
<dbReference type="InterPro" id="IPR003657">
    <property type="entry name" value="WRKY_dom"/>
</dbReference>
<dbReference type="GO" id="GO:0003677">
    <property type="term" value="F:DNA binding"/>
    <property type="evidence" value="ECO:0007669"/>
    <property type="project" value="UniProtKB-KW"/>
</dbReference>
<evidence type="ECO:0000256" key="3">
    <source>
        <dbReference type="ARBA" id="ARBA00023125"/>
    </source>
</evidence>
<sequence length="275" mass="30809">MEASSFGHRKVKAMKELVRGQDLAKRLQKSISRGGSPSSAEDDAQELVASFTKALSVLSHSESDDGSQVSDGQNDPAARSEGSSEESSKRKDGRGRYKRRRPSDTWSKISPTLVDDGHAWRKYGQKSILNTDFPRSYYRCTHKVEQKCPATKQVQMISKDPLMYQSTYYGRHTCKNLLNSPQIIVEHEDEDSKKLVSFSGNAASSQNNAFFSSLSFGLIKEEPRQETVPGGDHALFRSQPLPPPPPPPPSDCNFLPEYWPREVDQLDDFMPFGSY</sequence>
<dbReference type="EMBL" id="JBJKBG010000011">
    <property type="protein sequence ID" value="KAL3715296.1"/>
    <property type="molecule type" value="Genomic_DNA"/>
</dbReference>
<comment type="subcellular location">
    <subcellularLocation>
        <location evidence="1">Nucleus</location>
    </subcellularLocation>
</comment>
<dbReference type="InterPro" id="IPR044810">
    <property type="entry name" value="WRKY_plant"/>
</dbReference>
<feature type="domain" description="WRKY" evidence="7">
    <location>
        <begin position="109"/>
        <end position="172"/>
    </location>
</feature>
<evidence type="ECO:0000313" key="9">
    <source>
        <dbReference type="Proteomes" id="UP001634007"/>
    </source>
</evidence>
<feature type="region of interest" description="Disordered" evidence="6">
    <location>
        <begin position="1"/>
        <end position="45"/>
    </location>
</feature>
<dbReference type="PANTHER" id="PTHR31282">
    <property type="entry name" value="WRKY TRANSCRIPTION FACTOR 21-RELATED"/>
    <property type="match status" value="1"/>
</dbReference>
<evidence type="ECO:0000313" key="8">
    <source>
        <dbReference type="EMBL" id="KAL3715296.1"/>
    </source>
</evidence>
<feature type="compositionally biased region" description="Polar residues" evidence="6">
    <location>
        <begin position="29"/>
        <end position="39"/>
    </location>
</feature>
<organism evidence="8 9">
    <name type="scientific">Eucalyptus globulus</name>
    <name type="common">Tasmanian blue gum</name>
    <dbReference type="NCBI Taxonomy" id="34317"/>
    <lineage>
        <taxon>Eukaryota</taxon>
        <taxon>Viridiplantae</taxon>
        <taxon>Streptophyta</taxon>
        <taxon>Embryophyta</taxon>
        <taxon>Tracheophyta</taxon>
        <taxon>Spermatophyta</taxon>
        <taxon>Magnoliopsida</taxon>
        <taxon>eudicotyledons</taxon>
        <taxon>Gunneridae</taxon>
        <taxon>Pentapetalae</taxon>
        <taxon>rosids</taxon>
        <taxon>malvids</taxon>
        <taxon>Myrtales</taxon>
        <taxon>Myrtaceae</taxon>
        <taxon>Myrtoideae</taxon>
        <taxon>Eucalypteae</taxon>
        <taxon>Eucalyptus</taxon>
    </lineage>
</organism>
<dbReference type="Pfam" id="PF03106">
    <property type="entry name" value="WRKY"/>
    <property type="match status" value="1"/>
</dbReference>
<dbReference type="InterPro" id="IPR036576">
    <property type="entry name" value="WRKY_dom_sf"/>
</dbReference>
<evidence type="ECO:0000256" key="5">
    <source>
        <dbReference type="ARBA" id="ARBA00023242"/>
    </source>
</evidence>
<feature type="compositionally biased region" description="Basic and acidic residues" evidence="6">
    <location>
        <begin position="13"/>
        <end position="25"/>
    </location>
</feature>
<keyword evidence="9" id="KW-1185">Reference proteome</keyword>
<name>A0ABD3IMW6_EUCGL</name>
<comment type="caution">
    <text evidence="8">The sequence shown here is derived from an EMBL/GenBank/DDBJ whole genome shotgun (WGS) entry which is preliminary data.</text>
</comment>
<keyword evidence="3" id="KW-0238">DNA-binding</keyword>
<protein>
    <recommendedName>
        <fullName evidence="7">WRKY domain-containing protein</fullName>
    </recommendedName>
</protein>
<evidence type="ECO:0000256" key="4">
    <source>
        <dbReference type="ARBA" id="ARBA00023163"/>
    </source>
</evidence>
<gene>
    <name evidence="8" type="ORF">ACJRO7_007085</name>
</gene>
<keyword evidence="2" id="KW-0805">Transcription regulation</keyword>
<evidence type="ECO:0000256" key="6">
    <source>
        <dbReference type="SAM" id="MobiDB-lite"/>
    </source>
</evidence>
<dbReference type="GO" id="GO:0005634">
    <property type="term" value="C:nucleus"/>
    <property type="evidence" value="ECO:0007669"/>
    <property type="project" value="UniProtKB-SubCell"/>
</dbReference>
<dbReference type="SMART" id="SM00774">
    <property type="entry name" value="WRKY"/>
    <property type="match status" value="1"/>
</dbReference>
<dbReference type="Gene3D" id="2.20.25.80">
    <property type="entry name" value="WRKY domain"/>
    <property type="match status" value="1"/>
</dbReference>
<accession>A0ABD3IMW6</accession>
<keyword evidence="5" id="KW-0539">Nucleus</keyword>
<proteinExistence type="predicted"/>
<evidence type="ECO:0000256" key="2">
    <source>
        <dbReference type="ARBA" id="ARBA00023015"/>
    </source>
</evidence>
<reference evidence="8 9" key="1">
    <citation type="submission" date="2024-11" db="EMBL/GenBank/DDBJ databases">
        <title>Chromosome-level genome assembly of Eucalyptus globulus Labill. provides insights into its genome evolution.</title>
        <authorList>
            <person name="Li X."/>
        </authorList>
    </citation>
    <scope>NUCLEOTIDE SEQUENCE [LARGE SCALE GENOMIC DNA]</scope>
    <source>
        <strain evidence="8">CL2024</strain>
        <tissue evidence="8">Fresh tender leaves</tissue>
    </source>
</reference>
<keyword evidence="4" id="KW-0804">Transcription</keyword>
<feature type="region of interest" description="Disordered" evidence="6">
    <location>
        <begin position="223"/>
        <end position="252"/>
    </location>
</feature>
<dbReference type="PROSITE" id="PS50811">
    <property type="entry name" value="WRKY"/>
    <property type="match status" value="1"/>
</dbReference>
<dbReference type="SUPFAM" id="SSF118290">
    <property type="entry name" value="WRKY DNA-binding domain"/>
    <property type="match status" value="1"/>
</dbReference>
<feature type="region of interest" description="Disordered" evidence="6">
    <location>
        <begin position="58"/>
        <end position="111"/>
    </location>
</feature>
<evidence type="ECO:0000256" key="1">
    <source>
        <dbReference type="ARBA" id="ARBA00004123"/>
    </source>
</evidence>
<dbReference type="AlphaFoldDB" id="A0ABD3IMW6"/>
<evidence type="ECO:0000259" key="7">
    <source>
        <dbReference type="PROSITE" id="PS50811"/>
    </source>
</evidence>